<keyword evidence="1" id="KW-0479">Metal-binding</keyword>
<sequence>MALALTPLVHPDLRLEKLARLPSDIRRLAKLAAGGSLESLLRLQRPVQEGSEARSLLFLPVFYANIDTGAIPTPDEVDTTDPSPEVVSTLMRAFVSIQALESYPHLPNYLYPIFWPRVWPWIDFLDTHHFCLGGTHASLNGQRANRIHFLQQIRRFRSKDNVADSVNSTYGVWTMVARLWAFCVDPQRDMFRGGSSAATVVCHFIGSPVSASTFDELVEALGGTQRDLATVLVQHLTLVACDPRNPLTPSNLFDLRCAIVFMAEATRCGLLFRPEFAATGLARLLVESSCALSGISGDEAANLLRLTWNLLRWVLTENVLHKWIPSALKAGLLRAIVACATHSTAAMDISDFRQVLARDLPSSLVYYRVLRQMVKSLREVKTADLQNSAISDEWTAFLKLARARLEVFKSFQPSKSSQACDNMKCGAIYERNHFSVCSACRRRYYCSQVCQRSDWVAGDHKAACEVLLTDRIEHPEELNSRDRHFLRTLLHHDYRAARHDLWLQQIAFMHTHPGTDFYTRFDYSHGAVAVQVLSATSSNHPRDFEGSFRLAQAAASGGRMELHYMFLSAGSTARARWFPLRSSSSAISEGLRAIACSIEPGAAITERHHELLDDLNKLDEEVGGEVVQIH</sequence>
<gene>
    <name evidence="6" type="ORF">C8F04DRAFT_1110300</name>
</gene>
<protein>
    <recommendedName>
        <fullName evidence="5">MYND-type domain-containing protein</fullName>
    </recommendedName>
</protein>
<evidence type="ECO:0000256" key="2">
    <source>
        <dbReference type="ARBA" id="ARBA00022771"/>
    </source>
</evidence>
<dbReference type="GO" id="GO:0008270">
    <property type="term" value="F:zinc ion binding"/>
    <property type="evidence" value="ECO:0007669"/>
    <property type="project" value="UniProtKB-KW"/>
</dbReference>
<keyword evidence="7" id="KW-1185">Reference proteome</keyword>
<comment type="caution">
    <text evidence="6">The sequence shown here is derived from an EMBL/GenBank/DDBJ whole genome shotgun (WGS) entry which is preliminary data.</text>
</comment>
<name>A0AAD6SRZ9_9AGAR</name>
<organism evidence="6 7">
    <name type="scientific">Mycena alexandri</name>
    <dbReference type="NCBI Taxonomy" id="1745969"/>
    <lineage>
        <taxon>Eukaryota</taxon>
        <taxon>Fungi</taxon>
        <taxon>Dikarya</taxon>
        <taxon>Basidiomycota</taxon>
        <taxon>Agaricomycotina</taxon>
        <taxon>Agaricomycetes</taxon>
        <taxon>Agaricomycetidae</taxon>
        <taxon>Agaricales</taxon>
        <taxon>Marasmiineae</taxon>
        <taxon>Mycenaceae</taxon>
        <taxon>Mycena</taxon>
    </lineage>
</organism>
<dbReference type="Proteomes" id="UP001218188">
    <property type="component" value="Unassembled WGS sequence"/>
</dbReference>
<dbReference type="Pfam" id="PF01753">
    <property type="entry name" value="zf-MYND"/>
    <property type="match status" value="1"/>
</dbReference>
<evidence type="ECO:0000313" key="7">
    <source>
        <dbReference type="Proteomes" id="UP001218188"/>
    </source>
</evidence>
<dbReference type="PROSITE" id="PS50865">
    <property type="entry name" value="ZF_MYND_2"/>
    <property type="match status" value="1"/>
</dbReference>
<dbReference type="EMBL" id="JARJCM010000081">
    <property type="protein sequence ID" value="KAJ7031450.1"/>
    <property type="molecule type" value="Genomic_DNA"/>
</dbReference>
<dbReference type="AlphaFoldDB" id="A0AAD6SRZ9"/>
<keyword evidence="2 4" id="KW-0863">Zinc-finger</keyword>
<keyword evidence="3" id="KW-0862">Zinc</keyword>
<evidence type="ECO:0000256" key="1">
    <source>
        <dbReference type="ARBA" id="ARBA00022723"/>
    </source>
</evidence>
<dbReference type="InterPro" id="IPR002893">
    <property type="entry name" value="Znf_MYND"/>
</dbReference>
<accession>A0AAD6SRZ9</accession>
<dbReference type="Gene3D" id="6.10.140.2220">
    <property type="match status" value="1"/>
</dbReference>
<dbReference type="SUPFAM" id="SSF144232">
    <property type="entry name" value="HIT/MYND zinc finger-like"/>
    <property type="match status" value="1"/>
</dbReference>
<evidence type="ECO:0000313" key="6">
    <source>
        <dbReference type="EMBL" id="KAJ7031450.1"/>
    </source>
</evidence>
<feature type="domain" description="MYND-type" evidence="5">
    <location>
        <begin position="422"/>
        <end position="464"/>
    </location>
</feature>
<evidence type="ECO:0000256" key="4">
    <source>
        <dbReference type="PROSITE-ProRule" id="PRU00134"/>
    </source>
</evidence>
<proteinExistence type="predicted"/>
<evidence type="ECO:0000256" key="3">
    <source>
        <dbReference type="ARBA" id="ARBA00022833"/>
    </source>
</evidence>
<evidence type="ECO:0000259" key="5">
    <source>
        <dbReference type="PROSITE" id="PS50865"/>
    </source>
</evidence>
<reference evidence="6" key="1">
    <citation type="submission" date="2023-03" db="EMBL/GenBank/DDBJ databases">
        <title>Massive genome expansion in bonnet fungi (Mycena s.s.) driven by repeated elements and novel gene families across ecological guilds.</title>
        <authorList>
            <consortium name="Lawrence Berkeley National Laboratory"/>
            <person name="Harder C.B."/>
            <person name="Miyauchi S."/>
            <person name="Viragh M."/>
            <person name="Kuo A."/>
            <person name="Thoen E."/>
            <person name="Andreopoulos B."/>
            <person name="Lu D."/>
            <person name="Skrede I."/>
            <person name="Drula E."/>
            <person name="Henrissat B."/>
            <person name="Morin E."/>
            <person name="Kohler A."/>
            <person name="Barry K."/>
            <person name="LaButti K."/>
            <person name="Morin E."/>
            <person name="Salamov A."/>
            <person name="Lipzen A."/>
            <person name="Mereny Z."/>
            <person name="Hegedus B."/>
            <person name="Baldrian P."/>
            <person name="Stursova M."/>
            <person name="Weitz H."/>
            <person name="Taylor A."/>
            <person name="Grigoriev I.V."/>
            <person name="Nagy L.G."/>
            <person name="Martin F."/>
            <person name="Kauserud H."/>
        </authorList>
    </citation>
    <scope>NUCLEOTIDE SEQUENCE</scope>
    <source>
        <strain evidence="6">CBHHK200</strain>
    </source>
</reference>